<sequence>MLLPSVFQSDRGFHFDSTRPFCCLQCKPSFTLSGSRRVEWKLERGVAYYPAVRRTVTPQRGTALTRFSLHYFFQWWCSL</sequence>
<name>A0A9P0KZB6_ACAOB</name>
<evidence type="ECO:0000313" key="1">
    <source>
        <dbReference type="EMBL" id="CAH1980889.1"/>
    </source>
</evidence>
<dbReference type="AlphaFoldDB" id="A0A9P0KZB6"/>
<accession>A0A9P0KZB6</accession>
<organism evidence="1 2">
    <name type="scientific">Acanthoscelides obtectus</name>
    <name type="common">Bean weevil</name>
    <name type="synonym">Bruchus obtectus</name>
    <dbReference type="NCBI Taxonomy" id="200917"/>
    <lineage>
        <taxon>Eukaryota</taxon>
        <taxon>Metazoa</taxon>
        <taxon>Ecdysozoa</taxon>
        <taxon>Arthropoda</taxon>
        <taxon>Hexapoda</taxon>
        <taxon>Insecta</taxon>
        <taxon>Pterygota</taxon>
        <taxon>Neoptera</taxon>
        <taxon>Endopterygota</taxon>
        <taxon>Coleoptera</taxon>
        <taxon>Polyphaga</taxon>
        <taxon>Cucujiformia</taxon>
        <taxon>Chrysomeloidea</taxon>
        <taxon>Chrysomelidae</taxon>
        <taxon>Bruchinae</taxon>
        <taxon>Bruchini</taxon>
        <taxon>Acanthoscelides</taxon>
    </lineage>
</organism>
<comment type="caution">
    <text evidence="1">The sequence shown here is derived from an EMBL/GenBank/DDBJ whole genome shotgun (WGS) entry which is preliminary data.</text>
</comment>
<reference evidence="1" key="1">
    <citation type="submission" date="2022-03" db="EMBL/GenBank/DDBJ databases">
        <authorList>
            <person name="Sayadi A."/>
        </authorList>
    </citation>
    <scope>NUCLEOTIDE SEQUENCE</scope>
</reference>
<dbReference type="EMBL" id="CAKOFQ010006901">
    <property type="protein sequence ID" value="CAH1980889.1"/>
    <property type="molecule type" value="Genomic_DNA"/>
</dbReference>
<keyword evidence="2" id="KW-1185">Reference proteome</keyword>
<proteinExistence type="predicted"/>
<dbReference type="Proteomes" id="UP001152888">
    <property type="component" value="Unassembled WGS sequence"/>
</dbReference>
<protein>
    <submittedName>
        <fullName evidence="1">Uncharacterized protein</fullName>
    </submittedName>
</protein>
<dbReference type="OrthoDB" id="272411at2759"/>
<gene>
    <name evidence="1" type="ORF">ACAOBT_LOCUS14223</name>
</gene>
<evidence type="ECO:0000313" key="2">
    <source>
        <dbReference type="Proteomes" id="UP001152888"/>
    </source>
</evidence>